<feature type="transmembrane region" description="Helical" evidence="6">
    <location>
        <begin position="143"/>
        <end position="168"/>
    </location>
</feature>
<evidence type="ECO:0000256" key="2">
    <source>
        <dbReference type="ARBA" id="ARBA00022448"/>
    </source>
</evidence>
<keyword evidence="3 6" id="KW-0812">Transmembrane</keyword>
<dbReference type="RefSeq" id="WP_133196694.1">
    <property type="nucleotide sequence ID" value="NZ_JBHUCW010000038.1"/>
</dbReference>
<evidence type="ECO:0000259" key="7">
    <source>
        <dbReference type="PROSITE" id="PS50850"/>
    </source>
</evidence>
<protein>
    <submittedName>
        <fullName evidence="8">MFS transporter</fullName>
    </submittedName>
</protein>
<feature type="transmembrane region" description="Helical" evidence="6">
    <location>
        <begin position="381"/>
        <end position="402"/>
    </location>
</feature>
<dbReference type="OrthoDB" id="5441967at2"/>
<dbReference type="FunFam" id="1.20.1250.20:FF:000018">
    <property type="entry name" value="MFS transporter permease"/>
    <property type="match status" value="1"/>
</dbReference>
<keyword evidence="4 6" id="KW-1133">Transmembrane helix</keyword>
<dbReference type="Proteomes" id="UP000295722">
    <property type="component" value="Unassembled WGS sequence"/>
</dbReference>
<feature type="transmembrane region" description="Helical" evidence="6">
    <location>
        <begin position="48"/>
        <end position="66"/>
    </location>
</feature>
<dbReference type="GO" id="GO:0016020">
    <property type="term" value="C:membrane"/>
    <property type="evidence" value="ECO:0007669"/>
    <property type="project" value="UniProtKB-SubCell"/>
</dbReference>
<comment type="caution">
    <text evidence="8">The sequence shown here is derived from an EMBL/GenBank/DDBJ whole genome shotgun (WGS) entry which is preliminary data.</text>
</comment>
<feature type="transmembrane region" description="Helical" evidence="6">
    <location>
        <begin position="357"/>
        <end position="375"/>
    </location>
</feature>
<dbReference type="Pfam" id="PF07690">
    <property type="entry name" value="MFS_1"/>
    <property type="match status" value="1"/>
</dbReference>
<dbReference type="CDD" id="cd17319">
    <property type="entry name" value="MFS_ExuT_GudP_like"/>
    <property type="match status" value="1"/>
</dbReference>
<dbReference type="Gene3D" id="1.20.1250.20">
    <property type="entry name" value="MFS general substrate transporter like domains"/>
    <property type="match status" value="2"/>
</dbReference>
<keyword evidence="5 6" id="KW-0472">Membrane</keyword>
<evidence type="ECO:0000313" key="9">
    <source>
        <dbReference type="Proteomes" id="UP000295722"/>
    </source>
</evidence>
<dbReference type="InterPro" id="IPR011701">
    <property type="entry name" value="MFS"/>
</dbReference>
<evidence type="ECO:0000256" key="5">
    <source>
        <dbReference type="ARBA" id="ARBA00023136"/>
    </source>
</evidence>
<feature type="transmembrane region" description="Helical" evidence="6">
    <location>
        <begin position="118"/>
        <end position="137"/>
    </location>
</feature>
<dbReference type="InterPro" id="IPR020846">
    <property type="entry name" value="MFS_dom"/>
</dbReference>
<dbReference type="PANTHER" id="PTHR43791">
    <property type="entry name" value="PERMEASE-RELATED"/>
    <property type="match status" value="1"/>
</dbReference>
<dbReference type="EMBL" id="SMRP01000010">
    <property type="protein sequence ID" value="TDG21777.1"/>
    <property type="molecule type" value="Genomic_DNA"/>
</dbReference>
<proteinExistence type="predicted"/>
<evidence type="ECO:0000256" key="1">
    <source>
        <dbReference type="ARBA" id="ARBA00004141"/>
    </source>
</evidence>
<feature type="transmembrane region" description="Helical" evidence="6">
    <location>
        <begin position="414"/>
        <end position="436"/>
    </location>
</feature>
<organism evidence="8 9">
    <name type="scientific">Paraburkholderia silviterrae</name>
    <dbReference type="NCBI Taxonomy" id="2528715"/>
    <lineage>
        <taxon>Bacteria</taxon>
        <taxon>Pseudomonadati</taxon>
        <taxon>Pseudomonadota</taxon>
        <taxon>Betaproteobacteria</taxon>
        <taxon>Burkholderiales</taxon>
        <taxon>Burkholderiaceae</taxon>
        <taxon>Paraburkholderia</taxon>
    </lineage>
</organism>
<gene>
    <name evidence="8" type="ORF">EYW47_20670</name>
</gene>
<keyword evidence="2" id="KW-0813">Transport</keyword>
<evidence type="ECO:0000256" key="3">
    <source>
        <dbReference type="ARBA" id="ARBA00022692"/>
    </source>
</evidence>
<dbReference type="AlphaFoldDB" id="A0A4R5M6T0"/>
<dbReference type="GO" id="GO:0022857">
    <property type="term" value="F:transmembrane transporter activity"/>
    <property type="evidence" value="ECO:0007669"/>
    <property type="project" value="InterPro"/>
</dbReference>
<evidence type="ECO:0000256" key="4">
    <source>
        <dbReference type="ARBA" id="ARBA00022989"/>
    </source>
</evidence>
<evidence type="ECO:0000256" key="6">
    <source>
        <dbReference type="SAM" id="Phobius"/>
    </source>
</evidence>
<feature type="transmembrane region" description="Helical" evidence="6">
    <location>
        <begin position="211"/>
        <end position="234"/>
    </location>
</feature>
<dbReference type="SUPFAM" id="SSF103473">
    <property type="entry name" value="MFS general substrate transporter"/>
    <property type="match status" value="1"/>
</dbReference>
<name>A0A4R5M6T0_9BURK</name>
<sequence length="475" mass="51173">MPQSIITDRASDPTLAPLAAASQTGMSQTGMSQTGMSPTSDDLLYRKVSWHVIPFLFVCYVVSFLDRINIGFAQLQMKHDLGFSDAMYGLGAAIFYVGYVLCEVPSNMLLARFGARRTFMRIMLLWGIASTCMMFVHTPTHFYALRFLLGVFEAGFFPGIVLYLTYWFPARRRAAVFSIFFAGVAVAGVLGGLVSGWIMRDMGGVMGLEGWRWMFAIEGVPAVLLGLMAALWLVDGPEQARWLSDAEKAHLLAQRDGVTMGARTDSNAAAPAPHSSHSSRSFGTALSNPRVYLFAFIYFSLTCASLTLNFWMPLMIRDFGVHDVLAISLYTVIPNAVGAVGLMLIARRSDRRGERRWHFAACTIGGGIALSLLTLHLASFAAMMAILSVAAVLIFAALPIFWAVPSAYLTGKAAAAGIALISSIGITSGIVSPWAIGLIKTHTGSMDNALYVLTALLVASGVALLIGVPAAQKAR</sequence>
<feature type="transmembrane region" description="Helical" evidence="6">
    <location>
        <begin position="291"/>
        <end position="312"/>
    </location>
</feature>
<dbReference type="PROSITE" id="PS50850">
    <property type="entry name" value="MFS"/>
    <property type="match status" value="1"/>
</dbReference>
<feature type="transmembrane region" description="Helical" evidence="6">
    <location>
        <begin position="86"/>
        <end position="106"/>
    </location>
</feature>
<accession>A0A4R5M6T0</accession>
<feature type="domain" description="Major facilitator superfamily (MFS) profile" evidence="7">
    <location>
        <begin position="52"/>
        <end position="472"/>
    </location>
</feature>
<comment type="subcellular location">
    <subcellularLocation>
        <location evidence="1">Membrane</location>
        <topology evidence="1">Multi-pass membrane protein</topology>
    </subcellularLocation>
</comment>
<dbReference type="PANTHER" id="PTHR43791:SF36">
    <property type="entry name" value="TRANSPORTER, PUTATIVE (AFU_ORTHOLOGUE AFUA_6G08340)-RELATED"/>
    <property type="match status" value="1"/>
</dbReference>
<keyword evidence="9" id="KW-1185">Reference proteome</keyword>
<evidence type="ECO:0000313" key="8">
    <source>
        <dbReference type="EMBL" id="TDG21777.1"/>
    </source>
</evidence>
<reference evidence="8 9" key="1">
    <citation type="submission" date="2019-03" db="EMBL/GenBank/DDBJ databases">
        <title>Paraburkholderia sp. 4M-K11, isolated from subtropical forest soil.</title>
        <authorList>
            <person name="Gao Z.-H."/>
            <person name="Qiu L.-H."/>
        </authorList>
    </citation>
    <scope>NUCLEOTIDE SEQUENCE [LARGE SCALE GENOMIC DNA]</scope>
    <source>
        <strain evidence="8 9">4M-K11</strain>
    </source>
</reference>
<feature type="transmembrane region" description="Helical" evidence="6">
    <location>
        <begin position="175"/>
        <end position="199"/>
    </location>
</feature>
<dbReference type="InterPro" id="IPR036259">
    <property type="entry name" value="MFS_trans_sf"/>
</dbReference>
<feature type="transmembrane region" description="Helical" evidence="6">
    <location>
        <begin position="324"/>
        <end position="345"/>
    </location>
</feature>
<feature type="transmembrane region" description="Helical" evidence="6">
    <location>
        <begin position="448"/>
        <end position="471"/>
    </location>
</feature>